<proteinExistence type="predicted"/>
<gene>
    <name evidence="1" type="ORF">CLIB1444_21S00958</name>
</gene>
<keyword evidence="2" id="KW-1185">Reference proteome</keyword>
<evidence type="ECO:0000313" key="2">
    <source>
        <dbReference type="Proteomes" id="UP001152531"/>
    </source>
</evidence>
<evidence type="ECO:0000313" key="1">
    <source>
        <dbReference type="EMBL" id="CAH6723858.1"/>
    </source>
</evidence>
<reference evidence="1" key="1">
    <citation type="submission" date="2022-06" db="EMBL/GenBank/DDBJ databases">
        <authorList>
            <person name="Legras J.-L."/>
            <person name="Devillers H."/>
            <person name="Grondin C."/>
        </authorList>
    </citation>
    <scope>NUCLEOTIDE SEQUENCE</scope>
    <source>
        <strain evidence="1">CLIB 1444</strain>
    </source>
</reference>
<accession>A0ACA9YFM5</accession>
<keyword evidence="1" id="KW-0808">Transferase</keyword>
<comment type="caution">
    <text evidence="1">The sequence shown here is derived from an EMBL/GenBank/DDBJ whole genome shotgun (WGS) entry which is preliminary data.</text>
</comment>
<sequence length="402" mass="47472">MRSVYIGILAIYYYYIYKYLTATPTSEAPYTFSEQVGKGKPKLASNSYVDFKSPPSHEKLGKENATIVMLVRNRELESALSSMRSLEDRFNRNYHYPWVFLNDVPFTQEFIDQTRLMASGEVFHELIPADDWNPPPYIDEEKLNENLVNSSNVIYGGSRSYRNMCHFNSGFFFRQKKLMEYDWYFRVEPDVQYLCDFDYDPFTYLRETGKIYGFVTAIHEYENTIPTLWPTVEKFMSEYPHLLHPNNSLDYITTNETELNYLVPLVNSSSSYNLCHFWSNFEIGNLNFWRSEAYLTYFNYLSKSGGFHYERWGDAPIHSIGLNLLADKSKIHHFDDIGYYHAPYMACPTSKDLRTFKRCICKAEMNGEIITEPYDVSIYSCLSRWWRYGSGKKFISEVDYHR</sequence>
<dbReference type="EMBL" id="CALSDN010000021">
    <property type="protein sequence ID" value="CAH6723858.1"/>
    <property type="molecule type" value="Genomic_DNA"/>
</dbReference>
<name>A0ACA9YFM5_9ASCO</name>
<dbReference type="Proteomes" id="UP001152531">
    <property type="component" value="Unassembled WGS sequence"/>
</dbReference>
<organism evidence="1 2">
    <name type="scientific">[Candida] jaroonii</name>
    <dbReference type="NCBI Taxonomy" id="467808"/>
    <lineage>
        <taxon>Eukaryota</taxon>
        <taxon>Fungi</taxon>
        <taxon>Dikarya</taxon>
        <taxon>Ascomycota</taxon>
        <taxon>Saccharomycotina</taxon>
        <taxon>Pichiomycetes</taxon>
        <taxon>Debaryomycetaceae</taxon>
        <taxon>Yamadazyma</taxon>
    </lineage>
</organism>
<protein>
    <submittedName>
        <fullName evidence="1">Probable mannosyltransferase Yur1p</fullName>
    </submittedName>
</protein>
<keyword evidence="1" id="KW-0328">Glycosyltransferase</keyword>